<dbReference type="PIRSF" id="PIRSF006648">
    <property type="entry name" value="DrrB"/>
    <property type="match status" value="1"/>
</dbReference>
<keyword evidence="6" id="KW-1003">Cell membrane</keyword>
<evidence type="ECO:0000256" key="5">
    <source>
        <dbReference type="ARBA" id="ARBA00023251"/>
    </source>
</evidence>
<feature type="transmembrane region" description="Helical" evidence="6">
    <location>
        <begin position="253"/>
        <end position="271"/>
    </location>
</feature>
<dbReference type="PANTHER" id="PTHR43229:SF2">
    <property type="entry name" value="NODULATION PROTEIN J"/>
    <property type="match status" value="1"/>
</dbReference>
<dbReference type="InterPro" id="IPR000412">
    <property type="entry name" value="ABC_2_transport"/>
</dbReference>
<dbReference type="GO" id="GO:0043190">
    <property type="term" value="C:ATP-binding cassette (ABC) transporter complex"/>
    <property type="evidence" value="ECO:0007669"/>
    <property type="project" value="InterPro"/>
</dbReference>
<feature type="transmembrane region" description="Helical" evidence="6">
    <location>
        <begin position="128"/>
        <end position="157"/>
    </location>
</feature>
<keyword evidence="9" id="KW-1185">Reference proteome</keyword>
<keyword evidence="6" id="KW-0813">Transport</keyword>
<dbReference type="GO" id="GO:0140359">
    <property type="term" value="F:ABC-type transporter activity"/>
    <property type="evidence" value="ECO:0007669"/>
    <property type="project" value="InterPro"/>
</dbReference>
<keyword evidence="3 6" id="KW-1133">Transmembrane helix</keyword>
<evidence type="ECO:0000313" key="8">
    <source>
        <dbReference type="EMBL" id="MQT02089.1"/>
    </source>
</evidence>
<evidence type="ECO:0000256" key="3">
    <source>
        <dbReference type="ARBA" id="ARBA00022989"/>
    </source>
</evidence>
<feature type="domain" description="ABC transmembrane type-2" evidence="7">
    <location>
        <begin position="44"/>
        <end position="274"/>
    </location>
</feature>
<evidence type="ECO:0000256" key="1">
    <source>
        <dbReference type="ARBA" id="ARBA00004141"/>
    </source>
</evidence>
<dbReference type="EMBL" id="VCLA01000145">
    <property type="protein sequence ID" value="MQT02089.1"/>
    <property type="molecule type" value="Genomic_DNA"/>
</dbReference>
<comment type="caution">
    <text evidence="8">The sequence shown here is derived from an EMBL/GenBank/DDBJ whole genome shotgun (WGS) entry which is preliminary data.</text>
</comment>
<evidence type="ECO:0000256" key="2">
    <source>
        <dbReference type="ARBA" id="ARBA00022692"/>
    </source>
</evidence>
<dbReference type="AlphaFoldDB" id="A0A646KIJ6"/>
<feature type="transmembrane region" description="Helical" evidence="6">
    <location>
        <begin position="83"/>
        <end position="107"/>
    </location>
</feature>
<dbReference type="Proteomes" id="UP000419138">
    <property type="component" value="Unassembled WGS sequence"/>
</dbReference>
<comment type="similarity">
    <text evidence="6">Belongs to the ABC-2 integral membrane protein family.</text>
</comment>
<name>A0A646KIJ6_STRJU</name>
<evidence type="ECO:0000313" key="9">
    <source>
        <dbReference type="Proteomes" id="UP000419138"/>
    </source>
</evidence>
<organism evidence="8 9">
    <name type="scientific">Streptomyces jumonjinensis</name>
    <dbReference type="NCBI Taxonomy" id="1945"/>
    <lineage>
        <taxon>Bacteria</taxon>
        <taxon>Bacillati</taxon>
        <taxon>Actinomycetota</taxon>
        <taxon>Actinomycetes</taxon>
        <taxon>Kitasatosporales</taxon>
        <taxon>Streptomycetaceae</taxon>
        <taxon>Streptomyces</taxon>
    </lineage>
</organism>
<evidence type="ECO:0000259" key="7">
    <source>
        <dbReference type="PROSITE" id="PS51012"/>
    </source>
</evidence>
<keyword evidence="4 6" id="KW-0472">Membrane</keyword>
<accession>A0A646KIJ6</accession>
<feature type="transmembrane region" description="Helical" evidence="6">
    <location>
        <begin position="49"/>
        <end position="71"/>
    </location>
</feature>
<keyword evidence="5" id="KW-0046">Antibiotic resistance</keyword>
<protein>
    <recommendedName>
        <fullName evidence="6">Transport permease protein</fullName>
    </recommendedName>
</protein>
<dbReference type="PROSITE" id="PS51012">
    <property type="entry name" value="ABC_TM2"/>
    <property type="match status" value="1"/>
</dbReference>
<dbReference type="OrthoDB" id="9786643at2"/>
<proteinExistence type="inferred from homology"/>
<evidence type="ECO:0000256" key="6">
    <source>
        <dbReference type="RuleBase" id="RU361157"/>
    </source>
</evidence>
<reference evidence="8 9" key="1">
    <citation type="submission" date="2019-05" db="EMBL/GenBank/DDBJ databases">
        <title>Comparative genomics and metabolomics analyses of clavulanic acid producing Streptomyces species provides insight into specialized metabolism and evolution of beta-lactam biosynthetic gene clusters.</title>
        <authorList>
            <person name="Moore M.A."/>
            <person name="Cruz-Morales P."/>
            <person name="Barona Gomez F."/>
            <person name="Kapil T."/>
        </authorList>
    </citation>
    <scope>NUCLEOTIDE SEQUENCE [LARGE SCALE GENOMIC DNA]</scope>
    <source>
        <strain evidence="8 9">NRRL 5741</strain>
    </source>
</reference>
<dbReference type="RefSeq" id="WP_153523770.1">
    <property type="nucleotide sequence ID" value="NZ_JBEPDZ010000007.1"/>
</dbReference>
<evidence type="ECO:0000256" key="4">
    <source>
        <dbReference type="ARBA" id="ARBA00023136"/>
    </source>
</evidence>
<feature type="transmembrane region" description="Helical" evidence="6">
    <location>
        <begin position="163"/>
        <end position="185"/>
    </location>
</feature>
<keyword evidence="2 6" id="KW-0812">Transmembrane</keyword>
<gene>
    <name evidence="8" type="ORF">FF041_18325</name>
</gene>
<dbReference type="GO" id="GO:0046677">
    <property type="term" value="P:response to antibiotic"/>
    <property type="evidence" value="ECO:0007669"/>
    <property type="project" value="UniProtKB-KW"/>
</dbReference>
<dbReference type="Pfam" id="PF01061">
    <property type="entry name" value="ABC2_membrane"/>
    <property type="match status" value="1"/>
</dbReference>
<feature type="transmembrane region" description="Helical" evidence="6">
    <location>
        <begin position="197"/>
        <end position="216"/>
    </location>
</feature>
<comment type="subcellular location">
    <subcellularLocation>
        <location evidence="6">Cell membrane</location>
        <topology evidence="6">Multi-pass membrane protein</topology>
    </subcellularLocation>
    <subcellularLocation>
        <location evidence="1">Membrane</location>
        <topology evidence="1">Multi-pass membrane protein</topology>
    </subcellularLocation>
</comment>
<dbReference type="InterPro" id="IPR047817">
    <property type="entry name" value="ABC2_TM_bact-type"/>
</dbReference>
<dbReference type="InterPro" id="IPR051784">
    <property type="entry name" value="Nod_factor_ABC_transporter"/>
</dbReference>
<dbReference type="InterPro" id="IPR013525">
    <property type="entry name" value="ABC2_TM"/>
</dbReference>
<dbReference type="PANTHER" id="PTHR43229">
    <property type="entry name" value="NODULATION PROTEIN J"/>
    <property type="match status" value="1"/>
</dbReference>
<sequence>MSPESPPVAEMSAGYPVHSPVRASAGRVRAVARRHWLVLKRSPHRFFDVMVWPVVDTLLYGSIGLFAAEAAGGSPGTGATLAVYLLSGTVLWHLVHQTQISLATGFLEETWSRNLLSLLATPLREWEYLAGVGLFALVRTGMSTLAVAGLAFTAYAFDVTELGLGLIPVAALLLICGWAVALLVVGLVLRFGSGAEALAWGAMSVVMPLSGVFYPVSTLPAALRPIAELLPTTHVFAAGRALNSGGGIPWRELGIAAGGTAILLVVSMFALGRMMRTFRKRGLVTRYS</sequence>